<dbReference type="InterPro" id="IPR007630">
    <property type="entry name" value="RNA_pol_sigma70_r4"/>
</dbReference>
<dbReference type="Gene3D" id="1.10.10.10">
    <property type="entry name" value="Winged helix-like DNA-binding domain superfamily/Winged helix DNA-binding domain"/>
    <property type="match status" value="1"/>
</dbReference>
<feature type="domain" description="RNA polymerase sigma-70 region 2" evidence="7">
    <location>
        <begin position="22"/>
        <end position="88"/>
    </location>
</feature>
<evidence type="ECO:0000256" key="6">
    <source>
        <dbReference type="RuleBase" id="RU000716"/>
    </source>
</evidence>
<dbReference type="Pfam" id="PF04542">
    <property type="entry name" value="Sigma70_r2"/>
    <property type="match status" value="1"/>
</dbReference>
<evidence type="ECO:0000256" key="2">
    <source>
        <dbReference type="ARBA" id="ARBA00023015"/>
    </source>
</evidence>
<feature type="domain" description="RNA polymerase sigma-70 region 4" evidence="8">
    <location>
        <begin position="120"/>
        <end position="167"/>
    </location>
</feature>
<evidence type="ECO:0000256" key="3">
    <source>
        <dbReference type="ARBA" id="ARBA00023082"/>
    </source>
</evidence>
<dbReference type="Gene3D" id="1.10.1740.10">
    <property type="match status" value="1"/>
</dbReference>
<proteinExistence type="inferred from homology"/>
<dbReference type="AlphaFoldDB" id="A0A5Q2MHY5"/>
<dbReference type="InterPro" id="IPR036388">
    <property type="entry name" value="WH-like_DNA-bd_sf"/>
</dbReference>
<dbReference type="Proteomes" id="UP000392064">
    <property type="component" value="Chromosome"/>
</dbReference>
<dbReference type="EMBL" id="CP045737">
    <property type="protein sequence ID" value="QGG41371.1"/>
    <property type="molecule type" value="Genomic_DNA"/>
</dbReference>
<keyword evidence="2 6" id="KW-0805">Transcription regulation</keyword>
<reference evidence="9 10" key="1">
    <citation type="submission" date="2019-11" db="EMBL/GenBank/DDBJ databases">
        <authorList>
            <person name="Li J."/>
        </authorList>
    </citation>
    <scope>NUCLEOTIDE SEQUENCE [LARGE SCALE GENOMIC DNA]</scope>
    <source>
        <strain evidence="9 10">MF47</strain>
    </source>
</reference>
<dbReference type="KEGG" id="aef:GEV26_08355"/>
<sequence length="184" mass="20824">MDPGQALGVRLARQDECALEDIYAAYGPALLTYLRRYVGPDEAEDVLQRTFLDVWRSAGRYEPEQRFSSWLFTIAHHRAVDTVRRRRATVVDVDTVRGLIGEDGRETAARYADAAEVRAALARLPDHERTVLQLAYYEDLTQREIATHLDVPLGTVKARASRGTHRLAGLITDETDIDEGHHER</sequence>
<dbReference type="PANTHER" id="PTHR43133:SF62">
    <property type="entry name" value="RNA POLYMERASE SIGMA FACTOR SIGZ"/>
    <property type="match status" value="1"/>
</dbReference>
<keyword evidence="5 6" id="KW-0804">Transcription</keyword>
<evidence type="ECO:0000259" key="8">
    <source>
        <dbReference type="Pfam" id="PF04545"/>
    </source>
</evidence>
<protein>
    <recommendedName>
        <fullName evidence="6">RNA polymerase sigma factor</fullName>
    </recommendedName>
</protein>
<dbReference type="PANTHER" id="PTHR43133">
    <property type="entry name" value="RNA POLYMERASE ECF-TYPE SIGMA FACTO"/>
    <property type="match status" value="1"/>
</dbReference>
<evidence type="ECO:0000259" key="7">
    <source>
        <dbReference type="Pfam" id="PF04542"/>
    </source>
</evidence>
<evidence type="ECO:0000256" key="5">
    <source>
        <dbReference type="ARBA" id="ARBA00023163"/>
    </source>
</evidence>
<evidence type="ECO:0000256" key="1">
    <source>
        <dbReference type="ARBA" id="ARBA00010641"/>
    </source>
</evidence>
<organism evidence="9 10">
    <name type="scientific">Aeromicrobium yanjiei</name>
    <dbReference type="NCBI Taxonomy" id="2662028"/>
    <lineage>
        <taxon>Bacteria</taxon>
        <taxon>Bacillati</taxon>
        <taxon>Actinomycetota</taxon>
        <taxon>Actinomycetes</taxon>
        <taxon>Propionibacteriales</taxon>
        <taxon>Nocardioidaceae</taxon>
        <taxon>Aeromicrobium</taxon>
    </lineage>
</organism>
<dbReference type="GO" id="GO:0016987">
    <property type="term" value="F:sigma factor activity"/>
    <property type="evidence" value="ECO:0007669"/>
    <property type="project" value="UniProtKB-KW"/>
</dbReference>
<evidence type="ECO:0000313" key="10">
    <source>
        <dbReference type="Proteomes" id="UP000392064"/>
    </source>
</evidence>
<dbReference type="InterPro" id="IPR013325">
    <property type="entry name" value="RNA_pol_sigma_r2"/>
</dbReference>
<dbReference type="InterPro" id="IPR007627">
    <property type="entry name" value="RNA_pol_sigma70_r2"/>
</dbReference>
<evidence type="ECO:0000313" key="9">
    <source>
        <dbReference type="EMBL" id="QGG41371.1"/>
    </source>
</evidence>
<dbReference type="NCBIfam" id="TIGR02937">
    <property type="entry name" value="sigma70-ECF"/>
    <property type="match status" value="1"/>
</dbReference>
<gene>
    <name evidence="9" type="ORF">GEV26_08355</name>
</gene>
<dbReference type="GO" id="GO:0006352">
    <property type="term" value="P:DNA-templated transcription initiation"/>
    <property type="evidence" value="ECO:0007669"/>
    <property type="project" value="InterPro"/>
</dbReference>
<dbReference type="InterPro" id="IPR013324">
    <property type="entry name" value="RNA_pol_sigma_r3/r4-like"/>
</dbReference>
<keyword evidence="4 6" id="KW-0238">DNA-binding</keyword>
<dbReference type="InterPro" id="IPR000838">
    <property type="entry name" value="RNA_pol_sigma70_ECF_CS"/>
</dbReference>
<dbReference type="CDD" id="cd06171">
    <property type="entry name" value="Sigma70_r4"/>
    <property type="match status" value="1"/>
</dbReference>
<dbReference type="SUPFAM" id="SSF88946">
    <property type="entry name" value="Sigma2 domain of RNA polymerase sigma factors"/>
    <property type="match status" value="1"/>
</dbReference>
<dbReference type="Pfam" id="PF04545">
    <property type="entry name" value="Sigma70_r4"/>
    <property type="match status" value="1"/>
</dbReference>
<dbReference type="InterPro" id="IPR014284">
    <property type="entry name" value="RNA_pol_sigma-70_dom"/>
</dbReference>
<name>A0A5Q2MHY5_9ACTN</name>
<evidence type="ECO:0000256" key="4">
    <source>
        <dbReference type="ARBA" id="ARBA00023125"/>
    </source>
</evidence>
<accession>A0A5Q2MHY5</accession>
<dbReference type="PROSITE" id="PS01063">
    <property type="entry name" value="SIGMA70_ECF"/>
    <property type="match status" value="1"/>
</dbReference>
<keyword evidence="3 6" id="KW-0731">Sigma factor</keyword>
<dbReference type="InterPro" id="IPR039425">
    <property type="entry name" value="RNA_pol_sigma-70-like"/>
</dbReference>
<keyword evidence="10" id="KW-1185">Reference proteome</keyword>
<dbReference type="GO" id="GO:0003677">
    <property type="term" value="F:DNA binding"/>
    <property type="evidence" value="ECO:0007669"/>
    <property type="project" value="UniProtKB-KW"/>
</dbReference>
<dbReference type="SUPFAM" id="SSF88659">
    <property type="entry name" value="Sigma3 and sigma4 domains of RNA polymerase sigma factors"/>
    <property type="match status" value="1"/>
</dbReference>
<comment type="similarity">
    <text evidence="1 6">Belongs to the sigma-70 factor family. ECF subfamily.</text>
</comment>